<dbReference type="Proteomes" id="UP000037288">
    <property type="component" value="Unassembled WGS sequence"/>
</dbReference>
<dbReference type="OrthoDB" id="4331735at2"/>
<evidence type="ECO:0000256" key="1">
    <source>
        <dbReference type="SAM" id="MobiDB-lite"/>
    </source>
</evidence>
<dbReference type="AlphaFoldDB" id="A0A0K9XFL5"/>
<gene>
    <name evidence="2" type="ORF">AC230_13825</name>
</gene>
<comment type="caution">
    <text evidence="2">The sequence shown here is derived from an EMBL/GenBank/DDBJ whole genome shotgun (WGS) entry which is preliminary data.</text>
</comment>
<name>A0A0K9XFL5_9ACTN</name>
<sequence length="117" mass="12031">MSGGGSEGLGVLKTNDPGKSAAAKALQEDIQPGIDRAGAHADEATATAVTGFTGWATGSGLKEVADEWDKQVKALQGRLGADKTALQGARTGFRDYDIRTAGILHRFLPPSTGHNGN</sequence>
<proteinExistence type="predicted"/>
<reference evidence="3" key="1">
    <citation type="submission" date="2015-07" db="EMBL/GenBank/DDBJ databases">
        <title>Draft genome sequence of Streptomyces sp. CMAA 1322, a bacterium isolated from Caatinga biome, from dry forest semiarid of Brazil.</title>
        <authorList>
            <person name="Santos S.N."/>
            <person name="Gacesa R."/>
            <person name="Taketani R.G."/>
            <person name="Long P.F."/>
            <person name="Melo I.S."/>
        </authorList>
    </citation>
    <scope>NUCLEOTIDE SEQUENCE [LARGE SCALE GENOMIC DNA]</scope>
    <source>
        <strain evidence="3">CMAA 1322</strain>
    </source>
</reference>
<evidence type="ECO:0000313" key="3">
    <source>
        <dbReference type="Proteomes" id="UP000037288"/>
    </source>
</evidence>
<dbReference type="PATRIC" id="fig|1678637.3.peg.2981"/>
<dbReference type="EMBL" id="LFXA01000009">
    <property type="protein sequence ID" value="KNB51467.1"/>
    <property type="molecule type" value="Genomic_DNA"/>
</dbReference>
<evidence type="ECO:0000313" key="2">
    <source>
        <dbReference type="EMBL" id="KNB51467.1"/>
    </source>
</evidence>
<feature type="region of interest" description="Disordered" evidence="1">
    <location>
        <begin position="1"/>
        <end position="24"/>
    </location>
</feature>
<keyword evidence="3" id="KW-1185">Reference proteome</keyword>
<evidence type="ECO:0008006" key="4">
    <source>
        <dbReference type="Google" id="ProtNLM"/>
    </source>
</evidence>
<organism evidence="2 3">
    <name type="scientific">Streptomyces caatingaensis</name>
    <dbReference type="NCBI Taxonomy" id="1678637"/>
    <lineage>
        <taxon>Bacteria</taxon>
        <taxon>Bacillati</taxon>
        <taxon>Actinomycetota</taxon>
        <taxon>Actinomycetes</taxon>
        <taxon>Kitasatosporales</taxon>
        <taxon>Streptomycetaceae</taxon>
        <taxon>Streptomyces</taxon>
    </lineage>
</organism>
<accession>A0A0K9XFL5</accession>
<protein>
    <recommendedName>
        <fullName evidence="4">Excreted virulence factor EspC (Type VII ESX diderm)</fullName>
    </recommendedName>
</protein>
<dbReference type="RefSeq" id="WP_053161161.1">
    <property type="nucleotide sequence ID" value="NZ_LFXA01000009.1"/>
</dbReference>
<dbReference type="STRING" id="1678637.AC230_13825"/>